<name>A0A158L4S5_9BURK</name>
<dbReference type="Pfam" id="PF00589">
    <property type="entry name" value="Phage_integrase"/>
    <property type="match status" value="1"/>
</dbReference>
<dbReference type="SUPFAM" id="SSF56349">
    <property type="entry name" value="DNA breaking-rejoining enzymes"/>
    <property type="match status" value="1"/>
</dbReference>
<dbReference type="InterPro" id="IPR002104">
    <property type="entry name" value="Integrase_catalytic"/>
</dbReference>
<proteinExistence type="inferred from homology"/>
<dbReference type="InterPro" id="IPR011010">
    <property type="entry name" value="DNA_brk_join_enz"/>
</dbReference>
<accession>A0A158L4S5</accession>
<dbReference type="InterPro" id="IPR013762">
    <property type="entry name" value="Integrase-like_cat_sf"/>
</dbReference>
<dbReference type="AlphaFoldDB" id="A0A158L4S5"/>
<evidence type="ECO:0000256" key="4">
    <source>
        <dbReference type="ARBA" id="ARBA00023172"/>
    </source>
</evidence>
<keyword evidence="7" id="KW-1185">Reference proteome</keyword>
<dbReference type="Gene3D" id="1.10.443.10">
    <property type="entry name" value="Intergrase catalytic core"/>
    <property type="match status" value="1"/>
</dbReference>
<evidence type="ECO:0000259" key="5">
    <source>
        <dbReference type="PROSITE" id="PS51898"/>
    </source>
</evidence>
<dbReference type="CDD" id="cd00397">
    <property type="entry name" value="DNA_BRE_C"/>
    <property type="match status" value="1"/>
</dbReference>
<dbReference type="OrthoDB" id="8956973at2"/>
<evidence type="ECO:0000313" key="6">
    <source>
        <dbReference type="EMBL" id="SAL88275.1"/>
    </source>
</evidence>
<dbReference type="PANTHER" id="PTHR30349:SF41">
    <property type="entry name" value="INTEGRASE_RECOMBINASE PROTEIN MJ0367-RELATED"/>
    <property type="match status" value="1"/>
</dbReference>
<comment type="caution">
    <text evidence="6">The sequence shown here is derived from an EMBL/GenBank/DDBJ whole genome shotgun (WGS) entry which is preliminary data.</text>
</comment>
<feature type="domain" description="Tyr recombinase" evidence="5">
    <location>
        <begin position="121"/>
        <end position="308"/>
    </location>
</feature>
<protein>
    <submittedName>
        <fullName evidence="6">Phage integrase family protein</fullName>
    </submittedName>
</protein>
<evidence type="ECO:0000256" key="3">
    <source>
        <dbReference type="ARBA" id="ARBA00023125"/>
    </source>
</evidence>
<dbReference type="GO" id="GO:0015074">
    <property type="term" value="P:DNA integration"/>
    <property type="evidence" value="ECO:0007669"/>
    <property type="project" value="UniProtKB-KW"/>
</dbReference>
<dbReference type="GO" id="GO:0006310">
    <property type="term" value="P:DNA recombination"/>
    <property type="evidence" value="ECO:0007669"/>
    <property type="project" value="UniProtKB-KW"/>
</dbReference>
<keyword evidence="3" id="KW-0238">DNA-binding</keyword>
<keyword evidence="4" id="KW-0233">DNA recombination</keyword>
<dbReference type="GO" id="GO:0003677">
    <property type="term" value="F:DNA binding"/>
    <property type="evidence" value="ECO:0007669"/>
    <property type="project" value="UniProtKB-KW"/>
</dbReference>
<reference evidence="6" key="1">
    <citation type="submission" date="2016-01" db="EMBL/GenBank/DDBJ databases">
        <authorList>
            <person name="Peeters C."/>
        </authorList>
    </citation>
    <scope>NUCLEOTIDE SEQUENCE [LARGE SCALE GENOMIC DNA]</scope>
    <source>
        <strain evidence="6">LMG 29317</strain>
    </source>
</reference>
<comment type="similarity">
    <text evidence="1">Belongs to the 'phage' integrase family.</text>
</comment>
<organism evidence="6 7">
    <name type="scientific">Caballeronia arvi</name>
    <dbReference type="NCBI Taxonomy" id="1777135"/>
    <lineage>
        <taxon>Bacteria</taxon>
        <taxon>Pseudomonadati</taxon>
        <taxon>Pseudomonadota</taxon>
        <taxon>Betaproteobacteria</taxon>
        <taxon>Burkholderiales</taxon>
        <taxon>Burkholderiaceae</taxon>
        <taxon>Caballeronia</taxon>
    </lineage>
</organism>
<evidence type="ECO:0000256" key="1">
    <source>
        <dbReference type="ARBA" id="ARBA00008857"/>
    </source>
</evidence>
<dbReference type="EMBL" id="FCOM02000121">
    <property type="protein sequence ID" value="SAL88275.1"/>
    <property type="molecule type" value="Genomic_DNA"/>
</dbReference>
<dbReference type="RefSeq" id="WP_061152535.1">
    <property type="nucleotide sequence ID" value="NZ_FCOM02000121.1"/>
</dbReference>
<sequence>MQSDLWLSDPETAYGQWQRAEAIGADRRAFADRSIVQHCAMFSRFNDYLTTRRQSVATFGADHINGFFENLAYDCQPGTTTRFRYLKLIDRLARHLVALELRKENPAADMLTRENWPEDEPTPIYLSSEDDQSLQALCRSTTFSSAKELRNAAIVALFLGCGVSAAELSLLRLADLDTEDNRPSVLVEKHGPRLARRVPIDSFAIDVLRAYHEVRTGIVCPTDWLFVATAGGKPMKPDTLVKCVRTALKAAGLSAADESPRLLRNTYGRRHLAAGKTNEQVSNLLGLSSHRTVTRLRFTLDAAVGVAS</sequence>
<evidence type="ECO:0000313" key="7">
    <source>
        <dbReference type="Proteomes" id="UP000055019"/>
    </source>
</evidence>
<dbReference type="InterPro" id="IPR050090">
    <property type="entry name" value="Tyrosine_recombinase_XerCD"/>
</dbReference>
<dbReference type="Proteomes" id="UP000055019">
    <property type="component" value="Unassembled WGS sequence"/>
</dbReference>
<gene>
    <name evidence="6" type="ORF">AWB74_08483</name>
</gene>
<evidence type="ECO:0000256" key="2">
    <source>
        <dbReference type="ARBA" id="ARBA00022908"/>
    </source>
</evidence>
<keyword evidence="2" id="KW-0229">DNA integration</keyword>
<dbReference type="PROSITE" id="PS51898">
    <property type="entry name" value="TYR_RECOMBINASE"/>
    <property type="match status" value="1"/>
</dbReference>
<dbReference type="PANTHER" id="PTHR30349">
    <property type="entry name" value="PHAGE INTEGRASE-RELATED"/>
    <property type="match status" value="1"/>
</dbReference>